<dbReference type="Proteomes" id="UP001302126">
    <property type="component" value="Unassembled WGS sequence"/>
</dbReference>
<feature type="non-terminal residue" evidence="1">
    <location>
        <position position="160"/>
    </location>
</feature>
<keyword evidence="2" id="KW-1185">Reference proteome</keyword>
<organism evidence="1 2">
    <name type="scientific">Podospora australis</name>
    <dbReference type="NCBI Taxonomy" id="1536484"/>
    <lineage>
        <taxon>Eukaryota</taxon>
        <taxon>Fungi</taxon>
        <taxon>Dikarya</taxon>
        <taxon>Ascomycota</taxon>
        <taxon>Pezizomycotina</taxon>
        <taxon>Sordariomycetes</taxon>
        <taxon>Sordariomycetidae</taxon>
        <taxon>Sordariales</taxon>
        <taxon>Podosporaceae</taxon>
        <taxon>Podospora</taxon>
    </lineage>
</organism>
<evidence type="ECO:0000313" key="1">
    <source>
        <dbReference type="EMBL" id="KAK4181973.1"/>
    </source>
</evidence>
<protein>
    <submittedName>
        <fullName evidence="1">Uncharacterized protein</fullName>
    </submittedName>
</protein>
<proteinExistence type="predicted"/>
<feature type="non-terminal residue" evidence="1">
    <location>
        <position position="1"/>
    </location>
</feature>
<name>A0AAN7ACA5_9PEZI</name>
<dbReference type="EMBL" id="MU864892">
    <property type="protein sequence ID" value="KAK4181973.1"/>
    <property type="molecule type" value="Genomic_DNA"/>
</dbReference>
<dbReference type="AlphaFoldDB" id="A0AAN7ACA5"/>
<reference evidence="1" key="2">
    <citation type="submission" date="2023-05" db="EMBL/GenBank/DDBJ databases">
        <authorList>
            <consortium name="Lawrence Berkeley National Laboratory"/>
            <person name="Steindorff A."/>
            <person name="Hensen N."/>
            <person name="Bonometti L."/>
            <person name="Westerberg I."/>
            <person name="Brannstrom I.O."/>
            <person name="Guillou S."/>
            <person name="Cros-Aarteil S."/>
            <person name="Calhoun S."/>
            <person name="Haridas S."/>
            <person name="Kuo A."/>
            <person name="Mondo S."/>
            <person name="Pangilinan J."/>
            <person name="Riley R."/>
            <person name="Labutti K."/>
            <person name="Andreopoulos B."/>
            <person name="Lipzen A."/>
            <person name="Chen C."/>
            <person name="Yanf M."/>
            <person name="Daum C."/>
            <person name="Ng V."/>
            <person name="Clum A."/>
            <person name="Ohm R."/>
            <person name="Martin F."/>
            <person name="Silar P."/>
            <person name="Natvig D."/>
            <person name="Lalanne C."/>
            <person name="Gautier V."/>
            <person name="Ament-Velasquez S.L."/>
            <person name="Kruys A."/>
            <person name="Hutchinson M.I."/>
            <person name="Powell A.J."/>
            <person name="Barry K."/>
            <person name="Miller A.N."/>
            <person name="Grigoriev I.V."/>
            <person name="Debuchy R."/>
            <person name="Gladieux P."/>
            <person name="Thoren M.H."/>
            <person name="Johannesson H."/>
        </authorList>
    </citation>
    <scope>NUCLEOTIDE SEQUENCE</scope>
    <source>
        <strain evidence="1">PSN309</strain>
    </source>
</reference>
<accession>A0AAN7ACA5</accession>
<comment type="caution">
    <text evidence="1">The sequence shown here is derived from an EMBL/GenBank/DDBJ whole genome shotgun (WGS) entry which is preliminary data.</text>
</comment>
<gene>
    <name evidence="1" type="ORF">QBC35DRAFT_370465</name>
</gene>
<evidence type="ECO:0000313" key="2">
    <source>
        <dbReference type="Proteomes" id="UP001302126"/>
    </source>
</evidence>
<reference evidence="1" key="1">
    <citation type="journal article" date="2023" name="Mol. Phylogenet. Evol.">
        <title>Genome-scale phylogeny and comparative genomics of the fungal order Sordariales.</title>
        <authorList>
            <person name="Hensen N."/>
            <person name="Bonometti L."/>
            <person name="Westerberg I."/>
            <person name="Brannstrom I.O."/>
            <person name="Guillou S."/>
            <person name="Cros-Aarteil S."/>
            <person name="Calhoun S."/>
            <person name="Haridas S."/>
            <person name="Kuo A."/>
            <person name="Mondo S."/>
            <person name="Pangilinan J."/>
            <person name="Riley R."/>
            <person name="LaButti K."/>
            <person name="Andreopoulos B."/>
            <person name="Lipzen A."/>
            <person name="Chen C."/>
            <person name="Yan M."/>
            <person name="Daum C."/>
            <person name="Ng V."/>
            <person name="Clum A."/>
            <person name="Steindorff A."/>
            <person name="Ohm R.A."/>
            <person name="Martin F."/>
            <person name="Silar P."/>
            <person name="Natvig D.O."/>
            <person name="Lalanne C."/>
            <person name="Gautier V."/>
            <person name="Ament-Velasquez S.L."/>
            <person name="Kruys A."/>
            <person name="Hutchinson M.I."/>
            <person name="Powell A.J."/>
            <person name="Barry K."/>
            <person name="Miller A.N."/>
            <person name="Grigoriev I.V."/>
            <person name="Debuchy R."/>
            <person name="Gladieux P."/>
            <person name="Hiltunen Thoren M."/>
            <person name="Johannesson H."/>
        </authorList>
    </citation>
    <scope>NUCLEOTIDE SEQUENCE</scope>
    <source>
        <strain evidence="1">PSN309</strain>
    </source>
</reference>
<sequence>KTTKLPDPEPFTNEKGKDSPTFDVWYRQMVNKVEVNRDHFANDRALLAYIESRIRGKAAEDLAPYLREGHPNKITDPEKLMDHMWHEYTDHNTREKAVTDFDKLKLDRASGYQKFKNEFVRLAGEIGRSRSEWKTEFKRRLYGSLQRALAAAVTQGALSF</sequence>